<reference evidence="4 5" key="1">
    <citation type="submission" date="2018-11" db="EMBL/GenBank/DDBJ databases">
        <title>Genomes From Bacteria Associated with the Canine Oral Cavity: a Test Case for Automated Genome-Based Taxonomic Assignment.</title>
        <authorList>
            <person name="Coil D.A."/>
            <person name="Jospin G."/>
            <person name="Darling A.E."/>
            <person name="Wallis C."/>
            <person name="Davis I.J."/>
            <person name="Harris S."/>
            <person name="Eisen J.A."/>
            <person name="Holcombe L.J."/>
            <person name="O'Flynn C."/>
        </authorList>
    </citation>
    <scope>NUCLEOTIDE SEQUENCE [LARGE SCALE GENOMIC DNA]</scope>
    <source>
        <strain evidence="4 5">COT-280</strain>
    </source>
</reference>
<organism evidence="4 5">
    <name type="scientific">Conchiformibius steedae</name>
    <dbReference type="NCBI Taxonomy" id="153493"/>
    <lineage>
        <taxon>Bacteria</taxon>
        <taxon>Pseudomonadati</taxon>
        <taxon>Pseudomonadota</taxon>
        <taxon>Betaproteobacteria</taxon>
        <taxon>Neisseriales</taxon>
        <taxon>Neisseriaceae</taxon>
        <taxon>Conchiformibius</taxon>
    </lineage>
</organism>
<comment type="caution">
    <text evidence="4">The sequence shown here is derived from an EMBL/GenBank/DDBJ whole genome shotgun (WGS) entry which is preliminary data.</text>
</comment>
<dbReference type="AlphaFoldDB" id="A0A3P2A4Q6"/>
<proteinExistence type="inferred from homology"/>
<keyword evidence="2" id="KW-0472">Membrane</keyword>
<dbReference type="EMBL" id="RQYC01000021">
    <property type="protein sequence ID" value="RRD89210.1"/>
    <property type="molecule type" value="Genomic_DNA"/>
</dbReference>
<dbReference type="InterPro" id="IPR003423">
    <property type="entry name" value="OMP_efflux"/>
</dbReference>
<dbReference type="PROSITE" id="PS51257">
    <property type="entry name" value="PROKAR_LIPOPROTEIN"/>
    <property type="match status" value="1"/>
</dbReference>
<comment type="subcellular location">
    <subcellularLocation>
        <location evidence="2">Cell membrane</location>
        <topology evidence="2">Lipid-anchor</topology>
    </subcellularLocation>
</comment>
<gene>
    <name evidence="4" type="ORF">EII21_09590</name>
</gene>
<dbReference type="Proteomes" id="UP000269923">
    <property type="component" value="Unassembled WGS sequence"/>
</dbReference>
<feature type="region of interest" description="Disordered" evidence="3">
    <location>
        <begin position="471"/>
        <end position="503"/>
    </location>
</feature>
<keyword evidence="2" id="KW-0564">Palmitate</keyword>
<dbReference type="PANTHER" id="PTHR30203:SF32">
    <property type="entry name" value="CATION EFFLUX SYSTEM PROTEIN CUSC"/>
    <property type="match status" value="1"/>
</dbReference>
<feature type="chain" id="PRO_5017851572" evidence="2">
    <location>
        <begin position="26"/>
        <end position="503"/>
    </location>
</feature>
<evidence type="ECO:0000256" key="2">
    <source>
        <dbReference type="RuleBase" id="RU362097"/>
    </source>
</evidence>
<keyword evidence="2" id="KW-0732">Signal</keyword>
<keyword evidence="2" id="KW-1134">Transmembrane beta strand</keyword>
<dbReference type="Gene3D" id="2.20.200.10">
    <property type="entry name" value="Outer membrane efflux proteins (OEP)"/>
    <property type="match status" value="1"/>
</dbReference>
<dbReference type="GO" id="GO:0015562">
    <property type="term" value="F:efflux transmembrane transporter activity"/>
    <property type="evidence" value="ECO:0007669"/>
    <property type="project" value="InterPro"/>
</dbReference>
<dbReference type="STRING" id="1121352.GCA_000620925_01213"/>
<evidence type="ECO:0000256" key="3">
    <source>
        <dbReference type="SAM" id="MobiDB-lite"/>
    </source>
</evidence>
<evidence type="ECO:0000313" key="5">
    <source>
        <dbReference type="Proteomes" id="UP000269923"/>
    </source>
</evidence>
<dbReference type="NCBIfam" id="TIGR01845">
    <property type="entry name" value="outer_NodT"/>
    <property type="match status" value="1"/>
</dbReference>
<name>A0A3P2A4Q6_9NEIS</name>
<dbReference type="Pfam" id="PF02321">
    <property type="entry name" value="OEP"/>
    <property type="match status" value="2"/>
</dbReference>
<keyword evidence="2" id="KW-0812">Transmembrane</keyword>
<dbReference type="InterPro" id="IPR010131">
    <property type="entry name" value="MdtP/NodT-like"/>
</dbReference>
<comment type="similarity">
    <text evidence="1 2">Belongs to the outer membrane factor (OMF) (TC 1.B.17) family.</text>
</comment>
<accession>A0A3P2A4Q6</accession>
<evidence type="ECO:0000256" key="1">
    <source>
        <dbReference type="ARBA" id="ARBA00007613"/>
    </source>
</evidence>
<dbReference type="RefSeq" id="WP_124795988.1">
    <property type="nucleotide sequence ID" value="NZ_RQYC01000021.1"/>
</dbReference>
<dbReference type="PANTHER" id="PTHR30203">
    <property type="entry name" value="OUTER MEMBRANE CATION EFFLUX PROTEIN"/>
    <property type="match status" value="1"/>
</dbReference>
<feature type="signal peptide" evidence="2">
    <location>
        <begin position="1"/>
        <end position="25"/>
    </location>
</feature>
<sequence length="503" mass="54161">MMSKNLFPSAAAAAVVLLLGACSHIKPVVKLAPDYQQPQVNLPETFRYDVPADSKAIQAASLGWKDYFADPRLHALIELALKNNTDLRTAALNAEQVRAQYAIARSAEVPSFGSNASATRRGNQLGASTGYAVGLGVSNFELDLWGRVRNASDAALQQYFATAAAKDAAHLSLIAAVAKAHFNEIYADASLNLSERVLASRQETYRLTQLRHKAGVVSAVALREQEAAIESAKTARAVAIKGREQARNALVLLIGQPVPANLPKPLPLEKQYRIKQLPAGLSSNLLLNRPDIRAAEHALRQANANIGVARAAFFPTIGLTGNIGLSSTQLSQLFSSKGHNWSFGGVLSVPIFDWGRNNANLEAVKIAQEKTVVAYEAAVRSAFRDVSDALAARASLQSQYQSNLAQRKAYNERLRLVKLRYQHGAASSLDLLDGERTSYSADSSVLATQLALLENMADLYKVLGGGLKRHTADEDPTAPAVPITPVDKGQPLGKPLKLKNKHK</sequence>
<keyword evidence="5" id="KW-1185">Reference proteome</keyword>
<dbReference type="GO" id="GO:0005886">
    <property type="term" value="C:plasma membrane"/>
    <property type="evidence" value="ECO:0007669"/>
    <property type="project" value="UniProtKB-SubCell"/>
</dbReference>
<keyword evidence="2" id="KW-0449">Lipoprotein</keyword>
<dbReference type="Gene3D" id="1.20.1600.10">
    <property type="entry name" value="Outer membrane efflux proteins (OEP)"/>
    <property type="match status" value="1"/>
</dbReference>
<protein>
    <submittedName>
        <fullName evidence="4">Efflux transporter outer membrane subunit</fullName>
    </submittedName>
</protein>
<dbReference type="SUPFAM" id="SSF56954">
    <property type="entry name" value="Outer membrane efflux proteins (OEP)"/>
    <property type="match status" value="1"/>
</dbReference>
<evidence type="ECO:0000313" key="4">
    <source>
        <dbReference type="EMBL" id="RRD89210.1"/>
    </source>
</evidence>
<dbReference type="OrthoDB" id="9770517at2"/>